<feature type="region of interest" description="Disordered" evidence="1">
    <location>
        <begin position="1"/>
        <end position="51"/>
    </location>
</feature>
<gene>
    <name evidence="2" type="ORF">FKW44_024044</name>
</gene>
<reference evidence="3" key="1">
    <citation type="submission" date="2021-01" db="EMBL/GenBank/DDBJ databases">
        <title>Caligus Genome Assembly.</title>
        <authorList>
            <person name="Gallardo-Escarate C."/>
        </authorList>
    </citation>
    <scope>NUCLEOTIDE SEQUENCE [LARGE SCALE GENOMIC DNA]</scope>
</reference>
<sequence>MSEQAPGTSSSPPTAEANTASSTVVRLSQGHQTNNAPLRSPVPLPSTNGRV</sequence>
<protein>
    <submittedName>
        <fullName evidence="2">Uncharacterized protein</fullName>
    </submittedName>
</protein>
<keyword evidence="3" id="KW-1185">Reference proteome</keyword>
<dbReference type="Proteomes" id="UP000595437">
    <property type="component" value="Chromosome 18"/>
</dbReference>
<proteinExistence type="predicted"/>
<evidence type="ECO:0000256" key="1">
    <source>
        <dbReference type="SAM" id="MobiDB-lite"/>
    </source>
</evidence>
<evidence type="ECO:0000313" key="3">
    <source>
        <dbReference type="Proteomes" id="UP000595437"/>
    </source>
</evidence>
<accession>A0A7T8JV73</accession>
<dbReference type="AlphaFoldDB" id="A0A7T8JV73"/>
<feature type="compositionally biased region" description="Polar residues" evidence="1">
    <location>
        <begin position="1"/>
        <end position="37"/>
    </location>
</feature>
<name>A0A7T8JV73_CALRO</name>
<dbReference type="EMBL" id="CP045907">
    <property type="protein sequence ID" value="QQP35739.1"/>
    <property type="molecule type" value="Genomic_DNA"/>
</dbReference>
<evidence type="ECO:0000313" key="2">
    <source>
        <dbReference type="EMBL" id="QQP35739.1"/>
    </source>
</evidence>
<organism evidence="2 3">
    <name type="scientific">Caligus rogercresseyi</name>
    <name type="common">Sea louse</name>
    <dbReference type="NCBI Taxonomy" id="217165"/>
    <lineage>
        <taxon>Eukaryota</taxon>
        <taxon>Metazoa</taxon>
        <taxon>Ecdysozoa</taxon>
        <taxon>Arthropoda</taxon>
        <taxon>Crustacea</taxon>
        <taxon>Multicrustacea</taxon>
        <taxon>Hexanauplia</taxon>
        <taxon>Copepoda</taxon>
        <taxon>Siphonostomatoida</taxon>
        <taxon>Caligidae</taxon>
        <taxon>Caligus</taxon>
    </lineage>
</organism>